<dbReference type="Pfam" id="PF01569">
    <property type="entry name" value="PAP2"/>
    <property type="match status" value="1"/>
</dbReference>
<dbReference type="PANTHER" id="PTHR14969">
    <property type="entry name" value="SPHINGOSINE-1-PHOSPHATE PHOSPHOHYDROLASE"/>
    <property type="match status" value="1"/>
</dbReference>
<proteinExistence type="predicted"/>
<organism evidence="9">
    <name type="scientific">Streptomyces tabacisoli</name>
    <dbReference type="NCBI Taxonomy" id="3156398"/>
    <lineage>
        <taxon>Bacteria</taxon>
        <taxon>Bacillati</taxon>
        <taxon>Actinomycetota</taxon>
        <taxon>Actinomycetes</taxon>
        <taxon>Kitasatosporales</taxon>
        <taxon>Streptomycetaceae</taxon>
        <taxon>Streptomyces</taxon>
    </lineage>
</organism>
<dbReference type="Gene3D" id="1.20.144.10">
    <property type="entry name" value="Phosphatidic acid phosphatase type 2/haloperoxidase"/>
    <property type="match status" value="1"/>
</dbReference>
<gene>
    <name evidence="9" type="ORF">ABII15_00460</name>
</gene>
<accession>A0AAU8IJV5</accession>
<name>A0AAU8IJV5_9ACTN</name>
<sequence length="198" mass="21101">MTPATATASFFDDSLYTDVAHLTEHTPSPLNTFMVVWTDWGLGLFAILMIWAWLRARTAGRPQLPGLAVPLIVVVAFLVNDVVKSLFHEVRPCQALSVVPLQPCPAVGDWSFPSNHVAIAAAATAALWLVDRKMAAIALPAMLLIAVSRVWVGAHYPHDVLAGLLVGAVVGAALECIVLGVVRSRRAGAPAEPETLLL</sequence>
<dbReference type="InterPro" id="IPR000326">
    <property type="entry name" value="PAP2/HPO"/>
</dbReference>
<dbReference type="InterPro" id="IPR036938">
    <property type="entry name" value="PAP2/HPO_sf"/>
</dbReference>
<dbReference type="SMART" id="SM00014">
    <property type="entry name" value="acidPPc"/>
    <property type="match status" value="1"/>
</dbReference>
<feature type="transmembrane region" description="Helical" evidence="7">
    <location>
        <begin position="137"/>
        <end position="154"/>
    </location>
</feature>
<dbReference type="AlphaFoldDB" id="A0AAU8IJV5"/>
<evidence type="ECO:0000256" key="6">
    <source>
        <dbReference type="ARBA" id="ARBA00023136"/>
    </source>
</evidence>
<dbReference type="KEGG" id="stac:ABII15_00460"/>
<evidence type="ECO:0000313" key="9">
    <source>
        <dbReference type="EMBL" id="XCJ68516.1"/>
    </source>
</evidence>
<keyword evidence="5 7" id="KW-1133">Transmembrane helix</keyword>
<dbReference type="EMBL" id="CP159534">
    <property type="protein sequence ID" value="XCJ68516.1"/>
    <property type="molecule type" value="Genomic_DNA"/>
</dbReference>
<evidence type="ECO:0000256" key="2">
    <source>
        <dbReference type="ARBA" id="ARBA00022475"/>
    </source>
</evidence>
<keyword evidence="6 7" id="KW-0472">Membrane</keyword>
<dbReference type="RefSeq" id="WP_353940202.1">
    <property type="nucleotide sequence ID" value="NZ_CP159534.1"/>
</dbReference>
<feature type="domain" description="Phosphatidic acid phosphatase type 2/haloperoxidase" evidence="8">
    <location>
        <begin position="65"/>
        <end position="175"/>
    </location>
</feature>
<dbReference type="GO" id="GO:0016787">
    <property type="term" value="F:hydrolase activity"/>
    <property type="evidence" value="ECO:0007669"/>
    <property type="project" value="UniProtKB-KW"/>
</dbReference>
<feature type="transmembrane region" description="Helical" evidence="7">
    <location>
        <begin position="160"/>
        <end position="182"/>
    </location>
</feature>
<dbReference type="GO" id="GO:0005886">
    <property type="term" value="C:plasma membrane"/>
    <property type="evidence" value="ECO:0007669"/>
    <property type="project" value="UniProtKB-SubCell"/>
</dbReference>
<dbReference type="PANTHER" id="PTHR14969:SF62">
    <property type="entry name" value="DECAPRENYLPHOSPHORYL-5-PHOSPHORIBOSE PHOSPHATASE RV3807C-RELATED"/>
    <property type="match status" value="1"/>
</dbReference>
<protein>
    <submittedName>
        <fullName evidence="9">Phosphatase PAP2 family protein</fullName>
    </submittedName>
</protein>
<keyword evidence="2" id="KW-1003">Cell membrane</keyword>
<evidence type="ECO:0000256" key="3">
    <source>
        <dbReference type="ARBA" id="ARBA00022692"/>
    </source>
</evidence>
<evidence type="ECO:0000256" key="5">
    <source>
        <dbReference type="ARBA" id="ARBA00022989"/>
    </source>
</evidence>
<feature type="transmembrane region" description="Helical" evidence="7">
    <location>
        <begin position="66"/>
        <end position="87"/>
    </location>
</feature>
<evidence type="ECO:0000256" key="7">
    <source>
        <dbReference type="SAM" id="Phobius"/>
    </source>
</evidence>
<keyword evidence="4" id="KW-0378">Hydrolase</keyword>
<comment type="subcellular location">
    <subcellularLocation>
        <location evidence="1">Cell membrane</location>
        <topology evidence="1">Multi-pass membrane protein</topology>
    </subcellularLocation>
</comment>
<evidence type="ECO:0000256" key="4">
    <source>
        <dbReference type="ARBA" id="ARBA00022801"/>
    </source>
</evidence>
<dbReference type="SUPFAM" id="SSF48317">
    <property type="entry name" value="Acid phosphatase/Vanadium-dependent haloperoxidase"/>
    <property type="match status" value="1"/>
</dbReference>
<reference evidence="9" key="1">
    <citation type="submission" date="2024-06" db="EMBL/GenBank/DDBJ databases">
        <title>Streptomyces sp. strain HUAS MG91 genome sequences.</title>
        <authorList>
            <person name="Mo P."/>
        </authorList>
    </citation>
    <scope>NUCLEOTIDE SEQUENCE</scope>
    <source>
        <strain evidence="9">HUAS MG91</strain>
    </source>
</reference>
<evidence type="ECO:0000259" key="8">
    <source>
        <dbReference type="SMART" id="SM00014"/>
    </source>
</evidence>
<evidence type="ECO:0000256" key="1">
    <source>
        <dbReference type="ARBA" id="ARBA00004651"/>
    </source>
</evidence>
<keyword evidence="3 7" id="KW-0812">Transmembrane</keyword>
<feature type="transmembrane region" description="Helical" evidence="7">
    <location>
        <begin position="34"/>
        <end position="54"/>
    </location>
</feature>